<dbReference type="OrthoDB" id="10559309at2759"/>
<reference evidence="1" key="1">
    <citation type="submission" date="2019-11" db="EMBL/GenBank/DDBJ databases">
        <authorList>
            <person name="Liu Y."/>
            <person name="Hou J."/>
            <person name="Li T.-Q."/>
            <person name="Guan C.-H."/>
            <person name="Wu X."/>
            <person name="Wu H.-Z."/>
            <person name="Ling F."/>
            <person name="Zhang R."/>
            <person name="Shi X.-G."/>
            <person name="Ren J.-P."/>
            <person name="Chen E.-F."/>
            <person name="Sun J.-M."/>
        </authorList>
    </citation>
    <scope>NUCLEOTIDE SEQUENCE</scope>
    <source>
        <strain evidence="1">Adult_tree_wgs_1</strain>
        <tissue evidence="1">Leaves</tissue>
    </source>
</reference>
<evidence type="ECO:0000313" key="2">
    <source>
        <dbReference type="Proteomes" id="UP000626092"/>
    </source>
</evidence>
<dbReference type="EMBL" id="WJXA01000006">
    <property type="protein sequence ID" value="KAF7141476.1"/>
    <property type="molecule type" value="Genomic_DNA"/>
</dbReference>
<protein>
    <submittedName>
        <fullName evidence="1">Uncharacterized protein</fullName>
    </submittedName>
</protein>
<dbReference type="Proteomes" id="UP000626092">
    <property type="component" value="Unassembled WGS sequence"/>
</dbReference>
<sequence length="75" mass="8819">MHVMMIFYATHARMHFLPCHFQAMILAKSVVGEKFLVDQGEEKQAEKRSCAQNQTSWRLLHLPTINLKTYSEFLH</sequence>
<organism evidence="1 2">
    <name type="scientific">Rhododendron simsii</name>
    <name type="common">Sims's rhododendron</name>
    <dbReference type="NCBI Taxonomy" id="118357"/>
    <lineage>
        <taxon>Eukaryota</taxon>
        <taxon>Viridiplantae</taxon>
        <taxon>Streptophyta</taxon>
        <taxon>Embryophyta</taxon>
        <taxon>Tracheophyta</taxon>
        <taxon>Spermatophyta</taxon>
        <taxon>Magnoliopsida</taxon>
        <taxon>eudicotyledons</taxon>
        <taxon>Gunneridae</taxon>
        <taxon>Pentapetalae</taxon>
        <taxon>asterids</taxon>
        <taxon>Ericales</taxon>
        <taxon>Ericaceae</taxon>
        <taxon>Ericoideae</taxon>
        <taxon>Rhodoreae</taxon>
        <taxon>Rhododendron</taxon>
    </lineage>
</organism>
<name>A0A834GYC0_RHOSS</name>
<proteinExistence type="predicted"/>
<evidence type="ECO:0000313" key="1">
    <source>
        <dbReference type="EMBL" id="KAF7141476.1"/>
    </source>
</evidence>
<dbReference type="AlphaFoldDB" id="A0A834GYC0"/>
<comment type="caution">
    <text evidence="1">The sequence shown here is derived from an EMBL/GenBank/DDBJ whole genome shotgun (WGS) entry which is preliminary data.</text>
</comment>
<accession>A0A834GYC0</accession>
<keyword evidence="2" id="KW-1185">Reference proteome</keyword>
<gene>
    <name evidence="1" type="ORF">RHSIM_Rhsim06G0221000</name>
</gene>